<name>K1S626_9ZZZZ</name>
<proteinExistence type="predicted"/>
<accession>K1S626</accession>
<gene>
    <name evidence="1" type="ORF">LEA_18523</name>
</gene>
<dbReference type="Gene3D" id="1.10.150.240">
    <property type="entry name" value="Putative phosphatase, domain 2"/>
    <property type="match status" value="1"/>
</dbReference>
<organism evidence="1">
    <name type="scientific">human gut metagenome</name>
    <dbReference type="NCBI Taxonomy" id="408170"/>
    <lineage>
        <taxon>unclassified sequences</taxon>
        <taxon>metagenomes</taxon>
        <taxon>organismal metagenomes</taxon>
    </lineage>
</organism>
<dbReference type="AlphaFoldDB" id="K1S626"/>
<dbReference type="InterPro" id="IPR023214">
    <property type="entry name" value="HAD_sf"/>
</dbReference>
<reference evidence="1" key="1">
    <citation type="journal article" date="2013" name="Environ. Microbiol.">
        <title>Microbiota from the distal guts of lean and obese adolescents exhibit partial functional redundancy besides clear differences in community structure.</title>
        <authorList>
            <person name="Ferrer M."/>
            <person name="Ruiz A."/>
            <person name="Lanza F."/>
            <person name="Haange S.B."/>
            <person name="Oberbach A."/>
            <person name="Till H."/>
            <person name="Bargiela R."/>
            <person name="Campoy C."/>
            <person name="Segura M.T."/>
            <person name="Richter M."/>
            <person name="von Bergen M."/>
            <person name="Seifert J."/>
            <person name="Suarez A."/>
        </authorList>
    </citation>
    <scope>NUCLEOTIDE SEQUENCE</scope>
</reference>
<dbReference type="InterPro" id="IPR023198">
    <property type="entry name" value="PGP-like_dom2"/>
</dbReference>
<dbReference type="Gene3D" id="3.40.50.1000">
    <property type="entry name" value="HAD superfamily/HAD-like"/>
    <property type="match status" value="1"/>
</dbReference>
<protein>
    <submittedName>
        <fullName evidence="1">HAD-superfamily hydrolase, subfamily IA, variant 3</fullName>
    </submittedName>
</protein>
<sequence length="102" mass="11592">MDIFSFEGYIFDLDGTLLDSMGLWDDIYVKVLGDFNIKAPSDYLFNVNHMSLCDGAAYTVERFRLEGVVKKEEIADMWTRLSKNQYESTVPLKNGAADFCTA</sequence>
<dbReference type="SUPFAM" id="SSF56784">
    <property type="entry name" value="HAD-like"/>
    <property type="match status" value="1"/>
</dbReference>
<dbReference type="InterPro" id="IPR036412">
    <property type="entry name" value="HAD-like_sf"/>
</dbReference>
<dbReference type="EMBL" id="AJWY01012712">
    <property type="protein sequence ID" value="EKC49185.1"/>
    <property type="molecule type" value="Genomic_DNA"/>
</dbReference>
<evidence type="ECO:0000313" key="1">
    <source>
        <dbReference type="EMBL" id="EKC49185.1"/>
    </source>
</evidence>
<dbReference type="GO" id="GO:0016787">
    <property type="term" value="F:hydrolase activity"/>
    <property type="evidence" value="ECO:0007669"/>
    <property type="project" value="UniProtKB-KW"/>
</dbReference>
<keyword evidence="1" id="KW-0378">Hydrolase</keyword>
<comment type="caution">
    <text evidence="1">The sequence shown here is derived from an EMBL/GenBank/DDBJ whole genome shotgun (WGS) entry which is preliminary data.</text>
</comment>